<name>A0A1T5M837_9BACT</name>
<dbReference type="EMBL" id="FUZU01000003">
    <property type="protein sequence ID" value="SKC84305.1"/>
    <property type="molecule type" value="Genomic_DNA"/>
</dbReference>
<reference evidence="1 2" key="1">
    <citation type="submission" date="2017-02" db="EMBL/GenBank/DDBJ databases">
        <authorList>
            <person name="Peterson S.W."/>
        </authorList>
    </citation>
    <scope>NUCLEOTIDE SEQUENCE [LARGE SCALE GENOMIC DNA]</scope>
    <source>
        <strain evidence="1 2">DSM 25262</strain>
    </source>
</reference>
<evidence type="ECO:0000313" key="2">
    <source>
        <dbReference type="Proteomes" id="UP000190961"/>
    </source>
</evidence>
<protein>
    <submittedName>
        <fullName evidence="1">Uncharacterized protein</fullName>
    </submittedName>
</protein>
<sequence>MRLGVAAILRAIEETYVLMGLSKIKMLTTIAFLAIVVIQGSATTMQPCATDRLQDSLYLPPLHKFVGNEVQSLLVLIDSDNYETFYIRESKGVETGIILQFKTSGISLHIYCTNNDPDGLDSDRSLSDLEKIKKQKITRIEIYNEQKFVTLFDQGD</sequence>
<organism evidence="1 2">
    <name type="scientific">Ohtaekwangia koreensis</name>
    <dbReference type="NCBI Taxonomy" id="688867"/>
    <lineage>
        <taxon>Bacteria</taxon>
        <taxon>Pseudomonadati</taxon>
        <taxon>Bacteroidota</taxon>
        <taxon>Cytophagia</taxon>
        <taxon>Cytophagales</taxon>
        <taxon>Fulvivirgaceae</taxon>
        <taxon>Ohtaekwangia</taxon>
    </lineage>
</organism>
<dbReference type="STRING" id="688867.SAMN05660236_4743"/>
<evidence type="ECO:0000313" key="1">
    <source>
        <dbReference type="EMBL" id="SKC84305.1"/>
    </source>
</evidence>
<dbReference type="AlphaFoldDB" id="A0A1T5M837"/>
<dbReference type="Proteomes" id="UP000190961">
    <property type="component" value="Unassembled WGS sequence"/>
</dbReference>
<proteinExistence type="predicted"/>
<keyword evidence="2" id="KW-1185">Reference proteome</keyword>
<accession>A0A1T5M837</accession>
<gene>
    <name evidence="1" type="ORF">SAMN05660236_4743</name>
</gene>